<evidence type="ECO:0000313" key="9">
    <source>
        <dbReference type="EMBL" id="KAJ8765283.1"/>
    </source>
</evidence>
<keyword evidence="10" id="KW-1185">Reference proteome</keyword>
<sequence>MDTEASSFETSEMLATFLASTPLLSESWRLCSAANQKPYHGYVIEQIGSTVCVAFSGVQEVLGSPDDDRNWVQLNEEGEKLFPPLTCRSDHGEAEPVLVHGGLLHIFLAMYNNPDFRNQMLLKLQTSKSIAVTGHSVGGTTASLCALWLLSCLQSTSSCASVFCITFGAPLLGNEGLSRAILRERWSGNFCHVLSRYDLMPRLLLIPVAPIIPQLHSVVAMWQLSMGRMEALQLHDQSKDEIFSHVLRELLAHSVEGAMTGSYRPFGNYFFCSEEGAICLDNATSVIKLMHLLFMMGSPSRCIEDHLKYGAYVGKISSQFLESRGFTEEEQPESSYEAGVALALQSSGINFQESVAISARDCLKMARRMGRTPNLNCSNLSIKLSKITPYRAEIEWYKTLCDLSDNQMGYYDSFKLRGASRRDSKINMNRHKLARFWDNVINMIENNELPYDFGRRRKWVFASQFYKLLVEPLDIGEYYRTGMHRIKGHYIKHGRERRYQIFDKWWKGRATIEDNYKRSKFASLTQDTLFWAKVEEAREWLDNVRGQNDPTALAFLLQKIDDFDRYASSLVERKEVSKDVVAKNSSYCLWVKDYKELKSQLGQCHLNSPVY</sequence>
<feature type="domain" description="Fungal lipase-type" evidence="7">
    <location>
        <begin position="96"/>
        <end position="204"/>
    </location>
</feature>
<dbReference type="Proteomes" id="UP001159364">
    <property type="component" value="Linkage Group LG05"/>
</dbReference>
<dbReference type="SUPFAM" id="SSF53474">
    <property type="entry name" value="alpha/beta-Hydrolases"/>
    <property type="match status" value="1"/>
</dbReference>
<dbReference type="PANTHER" id="PTHR47413:SF2">
    <property type="entry name" value="LIPASE-LIKE PAD4"/>
    <property type="match status" value="1"/>
</dbReference>
<organism evidence="9 10">
    <name type="scientific">Erythroxylum novogranatense</name>
    <dbReference type="NCBI Taxonomy" id="1862640"/>
    <lineage>
        <taxon>Eukaryota</taxon>
        <taxon>Viridiplantae</taxon>
        <taxon>Streptophyta</taxon>
        <taxon>Embryophyta</taxon>
        <taxon>Tracheophyta</taxon>
        <taxon>Spermatophyta</taxon>
        <taxon>Magnoliopsida</taxon>
        <taxon>eudicotyledons</taxon>
        <taxon>Gunneridae</taxon>
        <taxon>Pentapetalae</taxon>
        <taxon>rosids</taxon>
        <taxon>fabids</taxon>
        <taxon>Malpighiales</taxon>
        <taxon>Erythroxylaceae</taxon>
        <taxon>Erythroxylum</taxon>
    </lineage>
</organism>
<dbReference type="GO" id="GO:0005737">
    <property type="term" value="C:cytoplasm"/>
    <property type="evidence" value="ECO:0007669"/>
    <property type="project" value="UniProtKB-SubCell"/>
</dbReference>
<comment type="caution">
    <text evidence="9">The sequence shown here is derived from an EMBL/GenBank/DDBJ whole genome shotgun (WGS) entry which is preliminary data.</text>
</comment>
<comment type="subcellular location">
    <subcellularLocation>
        <location evidence="2">Cytoplasm</location>
    </subcellularLocation>
    <subcellularLocation>
        <location evidence="1">Nucleus</location>
    </subcellularLocation>
</comment>
<proteinExistence type="predicted"/>
<dbReference type="AlphaFoldDB" id="A0AAV8TEZ1"/>
<evidence type="ECO:0000313" key="10">
    <source>
        <dbReference type="Proteomes" id="UP001159364"/>
    </source>
</evidence>
<evidence type="ECO:0000256" key="1">
    <source>
        <dbReference type="ARBA" id="ARBA00004123"/>
    </source>
</evidence>
<keyword evidence="4" id="KW-0378">Hydrolase</keyword>
<dbReference type="Pfam" id="PF01764">
    <property type="entry name" value="Lipase_3"/>
    <property type="match status" value="1"/>
</dbReference>
<gene>
    <name evidence="9" type="ORF">K2173_011980</name>
</gene>
<dbReference type="InterPro" id="IPR002921">
    <property type="entry name" value="Fungal_lipase-type"/>
</dbReference>
<dbReference type="InterPro" id="IPR041266">
    <property type="entry name" value="EDS1_EP"/>
</dbReference>
<evidence type="ECO:0000256" key="3">
    <source>
        <dbReference type="ARBA" id="ARBA00022490"/>
    </source>
</evidence>
<evidence type="ECO:0000259" key="8">
    <source>
        <dbReference type="Pfam" id="PF18117"/>
    </source>
</evidence>
<evidence type="ECO:0000256" key="2">
    <source>
        <dbReference type="ARBA" id="ARBA00004496"/>
    </source>
</evidence>
<keyword evidence="6" id="KW-0539">Nucleus</keyword>
<keyword evidence="5" id="KW-0611">Plant defense</keyword>
<protein>
    <recommendedName>
        <fullName evidence="11">Lipase-like PAD4</fullName>
    </recommendedName>
</protein>
<dbReference type="GO" id="GO:0006629">
    <property type="term" value="P:lipid metabolic process"/>
    <property type="evidence" value="ECO:0007669"/>
    <property type="project" value="InterPro"/>
</dbReference>
<dbReference type="EMBL" id="JAIWQS010000005">
    <property type="protein sequence ID" value="KAJ8765283.1"/>
    <property type="molecule type" value="Genomic_DNA"/>
</dbReference>
<name>A0AAV8TEZ1_9ROSI</name>
<evidence type="ECO:0008006" key="11">
    <source>
        <dbReference type="Google" id="ProtNLM"/>
    </source>
</evidence>
<keyword evidence="3" id="KW-0963">Cytoplasm</keyword>
<dbReference type="GO" id="GO:0006952">
    <property type="term" value="P:defense response"/>
    <property type="evidence" value="ECO:0007669"/>
    <property type="project" value="UniProtKB-KW"/>
</dbReference>
<dbReference type="GO" id="GO:0016787">
    <property type="term" value="F:hydrolase activity"/>
    <property type="evidence" value="ECO:0007669"/>
    <property type="project" value="UniProtKB-KW"/>
</dbReference>
<feature type="domain" description="EDS1 EP" evidence="8">
    <location>
        <begin position="392"/>
        <end position="602"/>
    </location>
</feature>
<dbReference type="Pfam" id="PF18117">
    <property type="entry name" value="EDS1_EP"/>
    <property type="match status" value="1"/>
</dbReference>
<dbReference type="GO" id="GO:0005634">
    <property type="term" value="C:nucleus"/>
    <property type="evidence" value="ECO:0007669"/>
    <property type="project" value="UniProtKB-SubCell"/>
</dbReference>
<dbReference type="PANTHER" id="PTHR47413">
    <property type="entry name" value="LIPASE-LIKE PAD4"/>
    <property type="match status" value="1"/>
</dbReference>
<reference evidence="9 10" key="1">
    <citation type="submission" date="2021-09" db="EMBL/GenBank/DDBJ databases">
        <title>Genomic insights and catalytic innovation underlie evolution of tropane alkaloids biosynthesis.</title>
        <authorList>
            <person name="Wang Y.-J."/>
            <person name="Tian T."/>
            <person name="Huang J.-P."/>
            <person name="Huang S.-X."/>
        </authorList>
    </citation>
    <scope>NUCLEOTIDE SEQUENCE [LARGE SCALE GENOMIC DNA]</scope>
    <source>
        <strain evidence="9">KIB-2018</strain>
        <tissue evidence="9">Leaf</tissue>
    </source>
</reference>
<evidence type="ECO:0000256" key="4">
    <source>
        <dbReference type="ARBA" id="ARBA00022801"/>
    </source>
</evidence>
<accession>A0AAV8TEZ1</accession>
<dbReference type="Gene3D" id="3.40.50.1820">
    <property type="entry name" value="alpha/beta hydrolase"/>
    <property type="match status" value="1"/>
</dbReference>
<evidence type="ECO:0000256" key="6">
    <source>
        <dbReference type="ARBA" id="ARBA00023242"/>
    </source>
</evidence>
<dbReference type="InterPro" id="IPR029058">
    <property type="entry name" value="AB_hydrolase_fold"/>
</dbReference>
<evidence type="ECO:0000256" key="5">
    <source>
        <dbReference type="ARBA" id="ARBA00022821"/>
    </source>
</evidence>
<evidence type="ECO:0000259" key="7">
    <source>
        <dbReference type="Pfam" id="PF01764"/>
    </source>
</evidence>